<evidence type="ECO:0000313" key="6">
    <source>
        <dbReference type="EMBL" id="PSK98983.1"/>
    </source>
</evidence>
<dbReference type="GO" id="GO:0006729">
    <property type="term" value="P:tetrahydrobiopterin biosynthetic process"/>
    <property type="evidence" value="ECO:0007669"/>
    <property type="project" value="InterPro"/>
</dbReference>
<dbReference type="EMBL" id="PYGA01000004">
    <property type="protein sequence ID" value="PSK98983.1"/>
    <property type="molecule type" value="Genomic_DNA"/>
</dbReference>
<reference evidence="6 7" key="1">
    <citation type="submission" date="2018-03" db="EMBL/GenBank/DDBJ databases">
        <title>Genomic Encyclopedia of Archaeal and Bacterial Type Strains, Phase II (KMG-II): from individual species to whole genera.</title>
        <authorList>
            <person name="Goeker M."/>
        </authorList>
    </citation>
    <scope>NUCLEOTIDE SEQUENCE [LARGE SCALE GENOMIC DNA]</scope>
    <source>
        <strain evidence="6 7">DSM 45312</strain>
    </source>
</reference>
<gene>
    <name evidence="6" type="ORF">CLV63_104207</name>
</gene>
<dbReference type="EC" id="4.2.1.96" evidence="3"/>
<evidence type="ECO:0000256" key="4">
    <source>
        <dbReference type="ARBA" id="ARBA00021735"/>
    </source>
</evidence>
<dbReference type="PANTHER" id="PTHR12599:SF0">
    <property type="entry name" value="PTERIN-4-ALPHA-CARBINOLAMINE DEHYDRATASE"/>
    <property type="match status" value="1"/>
</dbReference>
<sequence>MGALSDAEIEQGLRALQGWEREGAAIVRAVDAPDFNAALGLVAEVGRQAEASGHHPDIDIRYTRVVFRLTSHDTGAVTRRDLAMAGRIDTVVAQELPG</sequence>
<evidence type="ECO:0000313" key="7">
    <source>
        <dbReference type="Proteomes" id="UP000240542"/>
    </source>
</evidence>
<protein>
    <recommendedName>
        <fullName evidence="4">Putative pterin-4-alpha-carbinolamine dehydratase</fullName>
        <ecNumber evidence="3">4.2.1.96</ecNumber>
    </recommendedName>
</protein>
<dbReference type="Gene3D" id="3.30.1360.20">
    <property type="entry name" value="Transcriptional coactivator/pterin dehydratase"/>
    <property type="match status" value="1"/>
</dbReference>
<dbReference type="RefSeq" id="WP_211301204.1">
    <property type="nucleotide sequence ID" value="NZ_PYGA01000004.1"/>
</dbReference>
<dbReference type="Proteomes" id="UP000240542">
    <property type="component" value="Unassembled WGS sequence"/>
</dbReference>
<keyword evidence="5" id="KW-0456">Lyase</keyword>
<evidence type="ECO:0000256" key="5">
    <source>
        <dbReference type="ARBA" id="ARBA00023239"/>
    </source>
</evidence>
<comment type="catalytic activity">
    <reaction evidence="1">
        <text>(4aS,6R)-4a-hydroxy-L-erythro-5,6,7,8-tetrahydrobiopterin = (6R)-L-erythro-6,7-dihydrobiopterin + H2O</text>
        <dbReference type="Rhea" id="RHEA:11920"/>
        <dbReference type="ChEBI" id="CHEBI:15377"/>
        <dbReference type="ChEBI" id="CHEBI:15642"/>
        <dbReference type="ChEBI" id="CHEBI:43120"/>
        <dbReference type="EC" id="4.2.1.96"/>
    </reaction>
</comment>
<dbReference type="GO" id="GO:0008124">
    <property type="term" value="F:4-alpha-hydroxytetrahydrobiopterin dehydratase activity"/>
    <property type="evidence" value="ECO:0007669"/>
    <property type="project" value="UniProtKB-EC"/>
</dbReference>
<keyword evidence="7" id="KW-1185">Reference proteome</keyword>
<proteinExistence type="inferred from homology"/>
<dbReference type="AlphaFoldDB" id="A0A2P8DP64"/>
<organism evidence="6 7">
    <name type="scientific">Murinocardiopsis flavida</name>
    <dbReference type="NCBI Taxonomy" id="645275"/>
    <lineage>
        <taxon>Bacteria</taxon>
        <taxon>Bacillati</taxon>
        <taxon>Actinomycetota</taxon>
        <taxon>Actinomycetes</taxon>
        <taxon>Streptosporangiales</taxon>
        <taxon>Nocardiopsidaceae</taxon>
        <taxon>Murinocardiopsis</taxon>
    </lineage>
</organism>
<name>A0A2P8DP64_9ACTN</name>
<comment type="similarity">
    <text evidence="2">Belongs to the pterin-4-alpha-carbinolamine dehydratase family.</text>
</comment>
<dbReference type="PANTHER" id="PTHR12599">
    <property type="entry name" value="PTERIN-4-ALPHA-CARBINOLAMINE DEHYDRATASE"/>
    <property type="match status" value="1"/>
</dbReference>
<evidence type="ECO:0000256" key="1">
    <source>
        <dbReference type="ARBA" id="ARBA00001554"/>
    </source>
</evidence>
<evidence type="ECO:0000256" key="2">
    <source>
        <dbReference type="ARBA" id="ARBA00006472"/>
    </source>
</evidence>
<dbReference type="Pfam" id="PF01329">
    <property type="entry name" value="Pterin_4a"/>
    <property type="match status" value="1"/>
</dbReference>
<dbReference type="SUPFAM" id="SSF55248">
    <property type="entry name" value="PCD-like"/>
    <property type="match status" value="1"/>
</dbReference>
<comment type="caution">
    <text evidence="6">The sequence shown here is derived from an EMBL/GenBank/DDBJ whole genome shotgun (WGS) entry which is preliminary data.</text>
</comment>
<accession>A0A2P8DP64</accession>
<dbReference type="InterPro" id="IPR036428">
    <property type="entry name" value="PCD_sf"/>
</dbReference>
<evidence type="ECO:0000256" key="3">
    <source>
        <dbReference type="ARBA" id="ARBA00013252"/>
    </source>
</evidence>
<dbReference type="CDD" id="cd00488">
    <property type="entry name" value="PCD_DCoH"/>
    <property type="match status" value="1"/>
</dbReference>
<dbReference type="NCBIfam" id="NF002017">
    <property type="entry name" value="PRK00823.1-2"/>
    <property type="match status" value="1"/>
</dbReference>
<dbReference type="InterPro" id="IPR001533">
    <property type="entry name" value="Pterin_deHydtase"/>
</dbReference>